<reference evidence="9" key="3">
    <citation type="submission" date="2015-04" db="UniProtKB">
        <authorList>
            <consortium name="EnsemblPlants"/>
        </authorList>
    </citation>
    <scope>IDENTIFICATION</scope>
</reference>
<dbReference type="InterPro" id="IPR003439">
    <property type="entry name" value="ABC_transporter-like_ATP-bd"/>
</dbReference>
<evidence type="ECO:0000256" key="6">
    <source>
        <dbReference type="SAM" id="MobiDB-lite"/>
    </source>
</evidence>
<keyword evidence="2" id="KW-0813">Transport</keyword>
<feature type="transmembrane region" description="Helical" evidence="7">
    <location>
        <begin position="548"/>
        <end position="566"/>
    </location>
</feature>
<dbReference type="Pfam" id="PF00005">
    <property type="entry name" value="ABC_tran"/>
    <property type="match status" value="1"/>
</dbReference>
<feature type="transmembrane region" description="Helical" evidence="7">
    <location>
        <begin position="446"/>
        <end position="471"/>
    </location>
</feature>
<evidence type="ECO:0000313" key="10">
    <source>
        <dbReference type="Proteomes" id="UP000032180"/>
    </source>
</evidence>
<feature type="region of interest" description="Disordered" evidence="6">
    <location>
        <begin position="306"/>
        <end position="328"/>
    </location>
</feature>
<accession>A0A0D9XPN4</accession>
<dbReference type="InterPro" id="IPR027417">
    <property type="entry name" value="P-loop_NTPase"/>
</dbReference>
<dbReference type="Proteomes" id="UP000032180">
    <property type="component" value="Chromosome 11"/>
</dbReference>
<feature type="transmembrane region" description="Helical" evidence="7">
    <location>
        <begin position="420"/>
        <end position="440"/>
    </location>
</feature>
<feature type="transmembrane region" description="Helical" evidence="7">
    <location>
        <begin position="478"/>
        <end position="497"/>
    </location>
</feature>
<dbReference type="Gene3D" id="3.40.50.300">
    <property type="entry name" value="P-loop containing nucleotide triphosphate hydrolases"/>
    <property type="match status" value="1"/>
</dbReference>
<dbReference type="Pfam" id="PF19055">
    <property type="entry name" value="ABC2_membrane_7"/>
    <property type="match status" value="1"/>
</dbReference>
<protein>
    <recommendedName>
        <fullName evidence="8">ABC transporter domain-containing protein</fullName>
    </recommendedName>
</protein>
<evidence type="ECO:0000256" key="7">
    <source>
        <dbReference type="SAM" id="Phobius"/>
    </source>
</evidence>
<dbReference type="InterPro" id="IPR043926">
    <property type="entry name" value="ABCG_dom"/>
</dbReference>
<dbReference type="PROSITE" id="PS50893">
    <property type="entry name" value="ABC_TRANSPORTER_2"/>
    <property type="match status" value="1"/>
</dbReference>
<dbReference type="EnsemblPlants" id="LPERR11G04240.1">
    <property type="protein sequence ID" value="LPERR11G04240.1"/>
    <property type="gene ID" value="LPERR11G04240"/>
</dbReference>
<comment type="subcellular location">
    <subcellularLocation>
        <location evidence="1">Membrane</location>
        <topology evidence="1">Multi-pass membrane protein</topology>
    </subcellularLocation>
</comment>
<organism evidence="9 10">
    <name type="scientific">Leersia perrieri</name>
    <dbReference type="NCBI Taxonomy" id="77586"/>
    <lineage>
        <taxon>Eukaryota</taxon>
        <taxon>Viridiplantae</taxon>
        <taxon>Streptophyta</taxon>
        <taxon>Embryophyta</taxon>
        <taxon>Tracheophyta</taxon>
        <taxon>Spermatophyta</taxon>
        <taxon>Magnoliopsida</taxon>
        <taxon>Liliopsida</taxon>
        <taxon>Poales</taxon>
        <taxon>Poaceae</taxon>
        <taxon>BOP clade</taxon>
        <taxon>Oryzoideae</taxon>
        <taxon>Oryzeae</taxon>
        <taxon>Oryzinae</taxon>
        <taxon>Leersia</taxon>
    </lineage>
</organism>
<dbReference type="InterPro" id="IPR013525">
    <property type="entry name" value="ABC2_TM"/>
</dbReference>
<evidence type="ECO:0000256" key="1">
    <source>
        <dbReference type="ARBA" id="ARBA00004141"/>
    </source>
</evidence>
<feature type="domain" description="ABC transporter" evidence="8">
    <location>
        <begin position="35"/>
        <end position="251"/>
    </location>
</feature>
<dbReference type="Gramene" id="LPERR11G04240.1">
    <property type="protein sequence ID" value="LPERR11G04240.1"/>
    <property type="gene ID" value="LPERR11G04240"/>
</dbReference>
<dbReference type="SUPFAM" id="SSF52540">
    <property type="entry name" value="P-loop containing nucleoside triphosphate hydrolases"/>
    <property type="match status" value="1"/>
</dbReference>
<proteinExistence type="predicted"/>
<evidence type="ECO:0000259" key="8">
    <source>
        <dbReference type="PROSITE" id="PS50893"/>
    </source>
</evidence>
<dbReference type="STRING" id="77586.A0A0D9XPN4"/>
<dbReference type="GO" id="GO:0005886">
    <property type="term" value="C:plasma membrane"/>
    <property type="evidence" value="ECO:0007669"/>
    <property type="project" value="TreeGrafter"/>
</dbReference>
<evidence type="ECO:0000256" key="3">
    <source>
        <dbReference type="ARBA" id="ARBA00022692"/>
    </source>
</evidence>
<dbReference type="InterPro" id="IPR050352">
    <property type="entry name" value="ABCG_transporters"/>
</dbReference>
<keyword evidence="5 7" id="KW-0472">Membrane</keyword>
<dbReference type="PANTHER" id="PTHR48041:SF56">
    <property type="entry name" value="ABC TRANSPORTER G FAMILY MEMBER 25"/>
    <property type="match status" value="1"/>
</dbReference>
<name>A0A0D9XPN4_9ORYZ</name>
<feature type="compositionally biased region" description="Pro residues" evidence="6">
    <location>
        <begin position="315"/>
        <end position="324"/>
    </location>
</feature>
<dbReference type="GO" id="GO:0140359">
    <property type="term" value="F:ABC-type transporter activity"/>
    <property type="evidence" value="ECO:0007669"/>
    <property type="project" value="InterPro"/>
</dbReference>
<dbReference type="eggNOG" id="KOG0061">
    <property type="taxonomic scope" value="Eukaryota"/>
</dbReference>
<keyword evidence="10" id="KW-1185">Reference proteome</keyword>
<reference evidence="9 10" key="1">
    <citation type="submission" date="2012-08" db="EMBL/GenBank/DDBJ databases">
        <title>Oryza genome evolution.</title>
        <authorList>
            <person name="Wing R.A."/>
        </authorList>
    </citation>
    <scope>NUCLEOTIDE SEQUENCE</scope>
</reference>
<dbReference type="GO" id="GO:0016887">
    <property type="term" value="F:ATP hydrolysis activity"/>
    <property type="evidence" value="ECO:0007669"/>
    <property type="project" value="InterPro"/>
</dbReference>
<evidence type="ECO:0000256" key="2">
    <source>
        <dbReference type="ARBA" id="ARBA00022448"/>
    </source>
</evidence>
<feature type="compositionally biased region" description="Pro residues" evidence="6">
    <location>
        <begin position="18"/>
        <end position="35"/>
    </location>
</feature>
<feature type="transmembrane region" description="Helical" evidence="7">
    <location>
        <begin position="368"/>
        <end position="391"/>
    </location>
</feature>
<dbReference type="HOGENOM" id="CLU_000604_57_10_1"/>
<keyword evidence="4 7" id="KW-1133">Transmembrane helix</keyword>
<feature type="region of interest" description="Disordered" evidence="6">
    <location>
        <begin position="1"/>
        <end position="35"/>
    </location>
</feature>
<dbReference type="GO" id="GO:0005524">
    <property type="term" value="F:ATP binding"/>
    <property type="evidence" value="ECO:0007669"/>
    <property type="project" value="InterPro"/>
</dbReference>
<evidence type="ECO:0000256" key="5">
    <source>
        <dbReference type="ARBA" id="ARBA00023136"/>
    </source>
</evidence>
<evidence type="ECO:0000256" key="4">
    <source>
        <dbReference type="ARBA" id="ARBA00022989"/>
    </source>
</evidence>
<dbReference type="AlphaFoldDB" id="A0A0D9XPN4"/>
<dbReference type="Pfam" id="PF01061">
    <property type="entry name" value="ABC2_membrane"/>
    <property type="match status" value="1"/>
</dbReference>
<reference evidence="10" key="2">
    <citation type="submission" date="2013-12" db="EMBL/GenBank/DDBJ databases">
        <authorList>
            <person name="Yu Y."/>
            <person name="Lee S."/>
            <person name="de Baynast K."/>
            <person name="Wissotski M."/>
            <person name="Liu L."/>
            <person name="Talag J."/>
            <person name="Goicoechea J."/>
            <person name="Angelova A."/>
            <person name="Jetty R."/>
            <person name="Kudrna D."/>
            <person name="Golser W."/>
            <person name="Rivera L."/>
            <person name="Zhang J."/>
            <person name="Wing R."/>
        </authorList>
    </citation>
    <scope>NUCLEOTIDE SEQUENCE</scope>
</reference>
<evidence type="ECO:0000313" key="9">
    <source>
        <dbReference type="EnsemblPlants" id="LPERR11G04240.1"/>
    </source>
</evidence>
<dbReference type="PANTHER" id="PTHR48041">
    <property type="entry name" value="ABC TRANSPORTER G FAMILY MEMBER 28"/>
    <property type="match status" value="1"/>
</dbReference>
<keyword evidence="3 7" id="KW-0812">Transmembrane</keyword>
<sequence length="571" mass="61409">MPPNGQDLHGGHGGAVVIPPPPSSSPAPAPPPPPSKMDCFLNSACTPMNLQFIDISYRVKVEHTAATSSSAKGRATPCRAVSRRTGFVAQDDVLHPHLTVRETLLFCAMLRLPTTSPAAAKSAAADAVIAELGLAACADTIVGNAFVRGVSGGERKRVSIGHELLVNPSLLVLDEPTSGLDSTAAARLVATLSSVARTKGRTVVMSVHQPSTRVYRMFDSVLLLSEGSCLYFGAGRDAMDYFASVGFSPAFHVNPADFMLDLANGFTQTEYDNCNTTTEGTNVKQQLISSYNRVLAPRVKSSIIINAGGGDHHPPPPPTSPSPTSPSCSGCTSWTNQFTILLRRSLKERRHETAMWWRSSPAAADDRMGLLFFVSIFWGVFASFNAVFAFPQERPVLIRERASGMYSLSSYFMSRMAGDLPMELALPTVFTVIVYLMAGLNPSPAAFALTLAVILSYVLVAGGLGLAVGAVMMDAKRASTLVTVIMLAYLLTGGFYVHNVPGFMVWAKYTSFTYYCYRLLIAVQYGGRMGRFLPAEDVRGEAAPAECVAALVAMFFAYRILAYLALRRVRT</sequence>